<evidence type="ECO:0000256" key="6">
    <source>
        <dbReference type="SAM" id="SignalP"/>
    </source>
</evidence>
<evidence type="ECO:0000256" key="3">
    <source>
        <dbReference type="ARBA" id="ARBA00022729"/>
    </source>
</evidence>
<proteinExistence type="predicted"/>
<dbReference type="Pfam" id="PF17802">
    <property type="entry name" value="SpaA"/>
    <property type="match status" value="1"/>
</dbReference>
<dbReference type="SUPFAM" id="SSF117074">
    <property type="entry name" value="Hypothetical protein PA1324"/>
    <property type="match status" value="1"/>
</dbReference>
<dbReference type="GO" id="GO:0005509">
    <property type="term" value="F:calcium ion binding"/>
    <property type="evidence" value="ECO:0007669"/>
    <property type="project" value="InterPro"/>
</dbReference>
<keyword evidence="4" id="KW-0572">Peptidoglycan-anchor</keyword>
<keyword evidence="1" id="KW-0134">Cell wall</keyword>
<evidence type="ECO:0000256" key="5">
    <source>
        <dbReference type="SAM" id="Phobius"/>
    </source>
</evidence>
<feature type="signal peptide" evidence="6">
    <location>
        <begin position="1"/>
        <end position="32"/>
    </location>
</feature>
<dbReference type="InterPro" id="IPR002126">
    <property type="entry name" value="Cadherin-like_dom"/>
</dbReference>
<dbReference type="NCBIfam" id="TIGR04226">
    <property type="entry name" value="RrgB_K2N_iso_D2"/>
    <property type="match status" value="1"/>
</dbReference>
<dbReference type="Pfam" id="PF00746">
    <property type="entry name" value="Gram_pos_anchor"/>
    <property type="match status" value="1"/>
</dbReference>
<gene>
    <name evidence="8" type="ORF">F7D08_0430</name>
</gene>
<evidence type="ECO:0000259" key="7">
    <source>
        <dbReference type="PROSITE" id="PS50268"/>
    </source>
</evidence>
<feature type="domain" description="Cadherin" evidence="7">
    <location>
        <begin position="233"/>
        <end position="328"/>
    </location>
</feature>
<keyword evidence="8" id="KW-0176">Collagen</keyword>
<dbReference type="GO" id="GO:0007156">
    <property type="term" value="P:homophilic cell adhesion via plasma membrane adhesion molecules"/>
    <property type="evidence" value="ECO:0007669"/>
    <property type="project" value="InterPro"/>
</dbReference>
<dbReference type="InterPro" id="IPR048052">
    <property type="entry name" value="FM1-like"/>
</dbReference>
<name>A0A6I1GN46_9BIFI</name>
<dbReference type="InterPro" id="IPR041033">
    <property type="entry name" value="SpaA_PFL_dom_1"/>
</dbReference>
<comment type="caution">
    <text evidence="8">The sequence shown here is derived from an EMBL/GenBank/DDBJ whole genome shotgun (WGS) entry which is preliminary data.</text>
</comment>
<keyword evidence="3 6" id="KW-0732">Signal</keyword>
<keyword evidence="5" id="KW-1133">Transmembrane helix</keyword>
<keyword evidence="9" id="KW-1185">Reference proteome</keyword>
<dbReference type="Gene3D" id="2.60.40.740">
    <property type="match status" value="1"/>
</dbReference>
<dbReference type="AlphaFoldDB" id="A0A6I1GN46"/>
<dbReference type="InterPro" id="IPR032334">
    <property type="entry name" value="GramPos_pilinBB"/>
</dbReference>
<evidence type="ECO:0000256" key="2">
    <source>
        <dbReference type="ARBA" id="ARBA00022525"/>
    </source>
</evidence>
<dbReference type="Pfam" id="PF16569">
    <property type="entry name" value="GramPos_pilinBB"/>
    <property type="match status" value="1"/>
</dbReference>
<organism evidence="8 9">
    <name type="scientific">Bifidobacterium cebidarum</name>
    <dbReference type="NCBI Taxonomy" id="2650773"/>
    <lineage>
        <taxon>Bacteria</taxon>
        <taxon>Bacillati</taxon>
        <taxon>Actinomycetota</taxon>
        <taxon>Actinomycetes</taxon>
        <taxon>Bifidobacteriales</taxon>
        <taxon>Bifidobacteriaceae</taxon>
        <taxon>Bifidobacterium</taxon>
    </lineage>
</organism>
<sequence length="560" mass="59396">MKGSLLKKGFAALAAFAVGISGLALGVTTANAAAVMPTTKTITLNAEDAAQFTGHTFKAVKIAAYSVDNGVAGVKTVDAYKSEVTAALKDAGATVPDGKDPLQWALETPGTLDQSGNSASKYTGKTRLFADYLAKDPTVVAGLEAVTLQDVQGNDKQKTITLPDVGLYLIVDDAAVDSTTTVKGSTRSLAIVVGTPWTTTEDTTQTVLSDGVVDMKNTLPTIGKVIVKDGQETDTDKVSVGDKVPYRLKGNVPNYTGYTTYTYKMIDTLSKGLTFINETDDKPVVKIGTKILTENKDYTVTVKDRDAATGKQVVEIDFTDFVNTKPTIGDSITVEYHALLNDDAVIRNNGNPNDVKLEYSNNPYDDSKHDTTPPYDPVVYTYDFNFKKVDKEGNGINNASFKVYEGANADPNKATALKFTGSNGVWTKATASAANIKEELASDASGYFTLKGFGPGKYTVYEYGIPTGYAQVRAKFTVTIDENGDASFADNSGLGLVKANDTVKDNGVTYQKVLNVKNLTELPLTGAAGTALFTVIAVLLAGAAATVFAKSRRTSKALQA</sequence>
<dbReference type="InterPro" id="IPR013783">
    <property type="entry name" value="Ig-like_fold"/>
</dbReference>
<evidence type="ECO:0000313" key="9">
    <source>
        <dbReference type="Proteomes" id="UP000468413"/>
    </source>
</evidence>
<accession>A0A6I1GN46</accession>
<dbReference type="GO" id="GO:0016020">
    <property type="term" value="C:membrane"/>
    <property type="evidence" value="ECO:0007669"/>
    <property type="project" value="InterPro"/>
</dbReference>
<dbReference type="EMBL" id="WBVS01000001">
    <property type="protein sequence ID" value="KAB7789478.1"/>
    <property type="molecule type" value="Genomic_DNA"/>
</dbReference>
<keyword evidence="2" id="KW-0964">Secreted</keyword>
<dbReference type="NCBIfam" id="TIGR01167">
    <property type="entry name" value="LPXTG_anchor"/>
    <property type="match status" value="1"/>
</dbReference>
<feature type="chain" id="PRO_5026126403" evidence="6">
    <location>
        <begin position="33"/>
        <end position="560"/>
    </location>
</feature>
<reference evidence="8 9" key="1">
    <citation type="submission" date="2019-09" db="EMBL/GenBank/DDBJ databases">
        <title>Characterization of the phylogenetic diversity of two novel species belonging to the genus Bifidobacterium: Bifidobacterium cebidarum sp. nov. and Bifidobacterium leontopitheci sp. nov.</title>
        <authorList>
            <person name="Lugli G.A."/>
            <person name="Duranti S."/>
            <person name="Milani C."/>
            <person name="Turroni F."/>
            <person name="Ventura M."/>
        </authorList>
    </citation>
    <scope>NUCLEOTIDE SEQUENCE [LARGE SCALE GENOMIC DNA]</scope>
    <source>
        <strain evidence="8 9">LMG 31469</strain>
    </source>
</reference>
<dbReference type="PROSITE" id="PS50268">
    <property type="entry name" value="CADHERIN_2"/>
    <property type="match status" value="1"/>
</dbReference>
<dbReference type="NCBIfam" id="NF033902">
    <property type="entry name" value="iso_D2_wall_anc"/>
    <property type="match status" value="1"/>
</dbReference>
<dbReference type="InterPro" id="IPR026466">
    <property type="entry name" value="Fim_isopep_form_D2_dom"/>
</dbReference>
<evidence type="ECO:0000256" key="4">
    <source>
        <dbReference type="ARBA" id="ARBA00023088"/>
    </source>
</evidence>
<feature type="transmembrane region" description="Helical" evidence="5">
    <location>
        <begin position="527"/>
        <end position="549"/>
    </location>
</feature>
<dbReference type="GO" id="GO:0005975">
    <property type="term" value="P:carbohydrate metabolic process"/>
    <property type="evidence" value="ECO:0007669"/>
    <property type="project" value="UniProtKB-ARBA"/>
</dbReference>
<keyword evidence="5" id="KW-0472">Membrane</keyword>
<evidence type="ECO:0000313" key="8">
    <source>
        <dbReference type="EMBL" id="KAB7789478.1"/>
    </source>
</evidence>
<protein>
    <submittedName>
        <fullName evidence="8">Collagen-binding protein</fullName>
    </submittedName>
</protein>
<dbReference type="Gene3D" id="2.60.40.10">
    <property type="entry name" value="Immunoglobulins"/>
    <property type="match status" value="1"/>
</dbReference>
<dbReference type="Proteomes" id="UP000468413">
    <property type="component" value="Unassembled WGS sequence"/>
</dbReference>
<dbReference type="InterPro" id="IPR019931">
    <property type="entry name" value="LPXTG_anchor"/>
</dbReference>
<evidence type="ECO:0000256" key="1">
    <source>
        <dbReference type="ARBA" id="ARBA00022512"/>
    </source>
</evidence>
<dbReference type="RefSeq" id="WP_152209057.1">
    <property type="nucleotide sequence ID" value="NZ_WBVS01000001.1"/>
</dbReference>
<keyword evidence="5" id="KW-0812">Transmembrane</keyword>